<organism evidence="1 2">
    <name type="scientific">Ilyodon furcidens</name>
    <name type="common">goldbreast splitfin</name>
    <dbReference type="NCBI Taxonomy" id="33524"/>
    <lineage>
        <taxon>Eukaryota</taxon>
        <taxon>Metazoa</taxon>
        <taxon>Chordata</taxon>
        <taxon>Craniata</taxon>
        <taxon>Vertebrata</taxon>
        <taxon>Euteleostomi</taxon>
        <taxon>Actinopterygii</taxon>
        <taxon>Neopterygii</taxon>
        <taxon>Teleostei</taxon>
        <taxon>Neoteleostei</taxon>
        <taxon>Acanthomorphata</taxon>
        <taxon>Ovalentaria</taxon>
        <taxon>Atherinomorphae</taxon>
        <taxon>Cyprinodontiformes</taxon>
        <taxon>Goodeidae</taxon>
        <taxon>Ilyodon</taxon>
    </lineage>
</organism>
<evidence type="ECO:0000313" key="1">
    <source>
        <dbReference type="EMBL" id="MEQ2253464.1"/>
    </source>
</evidence>
<sequence>MLLPREDRTRLAPSAACFRKSKPPSGPNLSLSTSPLSLATNWAGKEQQRLYVFRLKSRCSAVVLGIKFCLVALEVDASRNQPVVCRLYFWFSFELLVLLGKMFWNLDNRCQKYGIRTSS</sequence>
<gene>
    <name evidence="1" type="ORF">ILYODFUR_032367</name>
</gene>
<protein>
    <submittedName>
        <fullName evidence="1">Uncharacterized protein</fullName>
    </submittedName>
</protein>
<dbReference type="Proteomes" id="UP001482620">
    <property type="component" value="Unassembled WGS sequence"/>
</dbReference>
<dbReference type="EMBL" id="JAHRIQ010097924">
    <property type="protein sequence ID" value="MEQ2253464.1"/>
    <property type="molecule type" value="Genomic_DNA"/>
</dbReference>
<comment type="caution">
    <text evidence="1">The sequence shown here is derived from an EMBL/GenBank/DDBJ whole genome shotgun (WGS) entry which is preliminary data.</text>
</comment>
<name>A0ABV0V8P1_9TELE</name>
<reference evidence="1 2" key="1">
    <citation type="submission" date="2021-06" db="EMBL/GenBank/DDBJ databases">
        <authorList>
            <person name="Palmer J.M."/>
        </authorList>
    </citation>
    <scope>NUCLEOTIDE SEQUENCE [LARGE SCALE GENOMIC DNA]</scope>
    <source>
        <strain evidence="2">if_2019</strain>
        <tissue evidence="1">Muscle</tissue>
    </source>
</reference>
<keyword evidence="2" id="KW-1185">Reference proteome</keyword>
<accession>A0ABV0V8P1</accession>
<proteinExistence type="predicted"/>
<evidence type="ECO:0000313" key="2">
    <source>
        <dbReference type="Proteomes" id="UP001482620"/>
    </source>
</evidence>